<gene>
    <name evidence="2" type="ORF">XELAEV_18047168mg</name>
</gene>
<name>A0A974BUW6_XENLA</name>
<dbReference type="Proteomes" id="UP000694892">
    <property type="component" value="Chromosome 9_10S"/>
</dbReference>
<evidence type="ECO:0000313" key="3">
    <source>
        <dbReference type="Proteomes" id="UP000694892"/>
    </source>
</evidence>
<sequence length="292" mass="33198">MDTLTMADLMRYSTGGSILEGFVTGCHRVFPSAVNHIYLHRQLNIQQRRYFFFRRQRSAAYNIVWPGFVPNWGDYIEIKDYDQIQGLRQACQLARNILLMAWKELKGYGGFPKSVCTSVHNVYFLGYFDHRMGYFDLRLRLRLQIEGFEVKIVRLFDHSIVEVYLREYHGDTSFVGNVDKCGRALVEIARRCRDEAIAVCKPGAPFSAIGNTVRGKFTKQRKFASVGFAAIAKHFFPLKNMIEVTPATVSKSTMSLKTNVFLCGKGQSVADSYLGILWSSAFIAVSKGHVSL</sequence>
<accession>A0A974BUW6</accession>
<dbReference type="GO" id="GO:0070006">
    <property type="term" value="F:metalloaminopeptidase activity"/>
    <property type="evidence" value="ECO:0007669"/>
    <property type="project" value="TreeGrafter"/>
</dbReference>
<dbReference type="EMBL" id="CM004483">
    <property type="protein sequence ID" value="OCT61146.1"/>
    <property type="molecule type" value="Genomic_DNA"/>
</dbReference>
<dbReference type="Gene3D" id="3.90.230.10">
    <property type="entry name" value="Creatinase/methionine aminopeptidase superfamily"/>
    <property type="match status" value="1"/>
</dbReference>
<dbReference type="PANTHER" id="PTHR43330">
    <property type="entry name" value="METHIONINE AMINOPEPTIDASE"/>
    <property type="match status" value="1"/>
</dbReference>
<dbReference type="InterPro" id="IPR036005">
    <property type="entry name" value="Creatinase/aminopeptidase-like"/>
</dbReference>
<protein>
    <recommendedName>
        <fullName evidence="1">Peptidase M24 domain-containing protein</fullName>
    </recommendedName>
</protein>
<dbReference type="InterPro" id="IPR000994">
    <property type="entry name" value="Pept_M24"/>
</dbReference>
<dbReference type="SUPFAM" id="SSF55920">
    <property type="entry name" value="Creatinase/aminopeptidase"/>
    <property type="match status" value="1"/>
</dbReference>
<dbReference type="PANTHER" id="PTHR43330:SF8">
    <property type="entry name" value="METHIONINE AMINOPEPTIDASE 1D, MITOCHONDRIAL"/>
    <property type="match status" value="1"/>
</dbReference>
<evidence type="ECO:0000259" key="1">
    <source>
        <dbReference type="Pfam" id="PF00557"/>
    </source>
</evidence>
<organism evidence="2 3">
    <name type="scientific">Xenopus laevis</name>
    <name type="common">African clawed frog</name>
    <dbReference type="NCBI Taxonomy" id="8355"/>
    <lineage>
        <taxon>Eukaryota</taxon>
        <taxon>Metazoa</taxon>
        <taxon>Chordata</taxon>
        <taxon>Craniata</taxon>
        <taxon>Vertebrata</taxon>
        <taxon>Euteleostomi</taxon>
        <taxon>Amphibia</taxon>
        <taxon>Batrachia</taxon>
        <taxon>Anura</taxon>
        <taxon>Pipoidea</taxon>
        <taxon>Pipidae</taxon>
        <taxon>Xenopodinae</taxon>
        <taxon>Xenopus</taxon>
        <taxon>Xenopus</taxon>
    </lineage>
</organism>
<feature type="domain" description="Peptidase M24" evidence="1">
    <location>
        <begin position="164"/>
        <end position="228"/>
    </location>
</feature>
<proteinExistence type="predicted"/>
<dbReference type="AlphaFoldDB" id="A0A974BUW6"/>
<dbReference type="Pfam" id="PF00557">
    <property type="entry name" value="Peptidase_M24"/>
    <property type="match status" value="1"/>
</dbReference>
<reference evidence="3" key="1">
    <citation type="journal article" date="2016" name="Nature">
        <title>Genome evolution in the allotetraploid frog Xenopus laevis.</title>
        <authorList>
            <person name="Session A.M."/>
            <person name="Uno Y."/>
            <person name="Kwon T."/>
            <person name="Chapman J.A."/>
            <person name="Toyoda A."/>
            <person name="Takahashi S."/>
            <person name="Fukui A."/>
            <person name="Hikosaka A."/>
            <person name="Suzuki A."/>
            <person name="Kondo M."/>
            <person name="van Heeringen S.J."/>
            <person name="Quigley I."/>
            <person name="Heinz S."/>
            <person name="Ogino H."/>
            <person name="Ochi H."/>
            <person name="Hellsten U."/>
            <person name="Lyons J.B."/>
            <person name="Simakov O."/>
            <person name="Putnam N."/>
            <person name="Stites J."/>
            <person name="Kuroki Y."/>
            <person name="Tanaka T."/>
            <person name="Michiue T."/>
            <person name="Watanabe M."/>
            <person name="Bogdanovic O."/>
            <person name="Lister R."/>
            <person name="Georgiou G."/>
            <person name="Paranjpe S.S."/>
            <person name="van Kruijsbergen I."/>
            <person name="Shu S."/>
            <person name="Carlson J."/>
            <person name="Kinoshita T."/>
            <person name="Ohta Y."/>
            <person name="Mawaribuchi S."/>
            <person name="Jenkins J."/>
            <person name="Grimwood J."/>
            <person name="Schmutz J."/>
            <person name="Mitros T."/>
            <person name="Mozaffari S.V."/>
            <person name="Suzuki Y."/>
            <person name="Haramoto Y."/>
            <person name="Yamamoto T.S."/>
            <person name="Takagi C."/>
            <person name="Heald R."/>
            <person name="Miller K."/>
            <person name="Haudenschild C."/>
            <person name="Kitzman J."/>
            <person name="Nakayama T."/>
            <person name="Izutsu Y."/>
            <person name="Robert J."/>
            <person name="Fortriede J."/>
            <person name="Burns K."/>
            <person name="Lotay V."/>
            <person name="Karimi K."/>
            <person name="Yasuoka Y."/>
            <person name="Dichmann D.S."/>
            <person name="Flajnik M.F."/>
            <person name="Houston D.W."/>
            <person name="Shendure J."/>
            <person name="DuPasquier L."/>
            <person name="Vize P.D."/>
            <person name="Zorn A.M."/>
            <person name="Ito M."/>
            <person name="Marcotte E.M."/>
            <person name="Wallingford J.B."/>
            <person name="Ito Y."/>
            <person name="Asashima M."/>
            <person name="Ueno N."/>
            <person name="Matsuda Y."/>
            <person name="Veenstra G.J."/>
            <person name="Fujiyama A."/>
            <person name="Harland R.M."/>
            <person name="Taira M."/>
            <person name="Rokhsar D.S."/>
        </authorList>
    </citation>
    <scope>NUCLEOTIDE SEQUENCE [LARGE SCALE GENOMIC DNA]</scope>
    <source>
        <strain evidence="3">J</strain>
    </source>
</reference>
<evidence type="ECO:0000313" key="2">
    <source>
        <dbReference type="EMBL" id="OCT61146.1"/>
    </source>
</evidence>